<proteinExistence type="predicted"/>
<protein>
    <submittedName>
        <fullName evidence="1">Uncharacterized protein</fullName>
    </submittedName>
</protein>
<dbReference type="EMBL" id="BK059103">
    <property type="protein sequence ID" value="DAE30204.1"/>
    <property type="molecule type" value="Genomic_DNA"/>
</dbReference>
<reference evidence="1" key="1">
    <citation type="journal article" date="2021" name="Proc. Natl. Acad. Sci. U.S.A.">
        <title>A Catalog of Tens of Thousands of Viruses from Human Metagenomes Reveals Hidden Associations with Chronic Diseases.</title>
        <authorList>
            <person name="Tisza M.J."/>
            <person name="Buck C.B."/>
        </authorList>
    </citation>
    <scope>NUCLEOTIDE SEQUENCE</scope>
    <source>
        <strain evidence="1">Ct5rm7</strain>
    </source>
</reference>
<evidence type="ECO:0000313" key="1">
    <source>
        <dbReference type="EMBL" id="DAE30204.1"/>
    </source>
</evidence>
<name>A0A8S5RGX2_9VIRU</name>
<sequence>MLKTAKKTDKKIGFQKNEIGPDVKRIWRFVVQIRPPLTIIP</sequence>
<accession>A0A8S5RGX2</accession>
<organism evidence="1">
    <name type="scientific">virus sp. ct5rm7</name>
    <dbReference type="NCBI Taxonomy" id="2827298"/>
    <lineage>
        <taxon>Viruses</taxon>
    </lineage>
</organism>